<dbReference type="Gene3D" id="3.30.9.10">
    <property type="entry name" value="D-Amino Acid Oxidase, subunit A, domain 2"/>
    <property type="match status" value="1"/>
</dbReference>
<dbReference type="SUPFAM" id="SSF51905">
    <property type="entry name" value="FAD/NAD(P)-binding domain"/>
    <property type="match status" value="1"/>
</dbReference>
<accession>A0ABV7EVX5</accession>
<dbReference type="InterPro" id="IPR036188">
    <property type="entry name" value="FAD/NAD-bd_sf"/>
</dbReference>
<evidence type="ECO:0000313" key="3">
    <source>
        <dbReference type="EMBL" id="MFC3105925.1"/>
    </source>
</evidence>
<dbReference type="PANTHER" id="PTHR13847:SF289">
    <property type="entry name" value="GLYCINE OXIDASE"/>
    <property type="match status" value="1"/>
</dbReference>
<protein>
    <submittedName>
        <fullName evidence="3">NAD(P)/FAD-dependent oxidoreductase</fullName>
        <ecNumber evidence="3">1.-.-.-</ecNumber>
    </submittedName>
</protein>
<dbReference type="Proteomes" id="UP001595462">
    <property type="component" value="Unassembled WGS sequence"/>
</dbReference>
<dbReference type="EMBL" id="JBHRSS010000009">
    <property type="protein sequence ID" value="MFC3105925.1"/>
    <property type="molecule type" value="Genomic_DNA"/>
</dbReference>
<keyword evidence="1 3" id="KW-0560">Oxidoreductase</keyword>
<organism evidence="3 4">
    <name type="scientific">Salinisphaera aquimarina</name>
    <dbReference type="NCBI Taxonomy" id="2094031"/>
    <lineage>
        <taxon>Bacteria</taxon>
        <taxon>Pseudomonadati</taxon>
        <taxon>Pseudomonadota</taxon>
        <taxon>Gammaproteobacteria</taxon>
        <taxon>Salinisphaerales</taxon>
        <taxon>Salinisphaeraceae</taxon>
        <taxon>Salinisphaera</taxon>
    </lineage>
</organism>
<dbReference type="GO" id="GO:0016491">
    <property type="term" value="F:oxidoreductase activity"/>
    <property type="evidence" value="ECO:0007669"/>
    <property type="project" value="UniProtKB-KW"/>
</dbReference>
<keyword evidence="4" id="KW-1185">Reference proteome</keyword>
<name>A0ABV7EVX5_9GAMM</name>
<evidence type="ECO:0000259" key="2">
    <source>
        <dbReference type="Pfam" id="PF01266"/>
    </source>
</evidence>
<dbReference type="Gene3D" id="3.50.50.60">
    <property type="entry name" value="FAD/NAD(P)-binding domain"/>
    <property type="match status" value="2"/>
</dbReference>
<dbReference type="Pfam" id="PF01266">
    <property type="entry name" value="DAO"/>
    <property type="match status" value="1"/>
</dbReference>
<evidence type="ECO:0000256" key="1">
    <source>
        <dbReference type="ARBA" id="ARBA00023002"/>
    </source>
</evidence>
<dbReference type="SUPFAM" id="SSF54373">
    <property type="entry name" value="FAD-linked reductases, C-terminal domain"/>
    <property type="match status" value="1"/>
</dbReference>
<feature type="domain" description="FAD dependent oxidoreductase" evidence="2">
    <location>
        <begin position="16"/>
        <end position="404"/>
    </location>
</feature>
<gene>
    <name evidence="3" type="ORF">ACFOSU_18815</name>
</gene>
<proteinExistence type="predicted"/>
<dbReference type="InterPro" id="IPR006076">
    <property type="entry name" value="FAD-dep_OxRdtase"/>
</dbReference>
<dbReference type="PANTHER" id="PTHR13847">
    <property type="entry name" value="SARCOSINE DEHYDROGENASE-RELATED"/>
    <property type="match status" value="1"/>
</dbReference>
<evidence type="ECO:0000313" key="4">
    <source>
        <dbReference type="Proteomes" id="UP001595462"/>
    </source>
</evidence>
<sequence>MDIPLAFEAVKVHETIVLGAGMVGVSIAHHLAERGQSVVLVDRRPPGQETSFGNAGLIQREAVQPHPFPRDLASMWRVLPNNRIDIRYRAGAMFTAAEPLLGYWRNSAPDRLARIVPEYASLIMHCTTEHAHMIDAADAHALIRKDGWLDVFRTPSVFEEQQARAADIHRRFGVEYQILDSQALARTEPGLSTDLIGAIHWTNSWSVTDPGALVQAYARSFEQLGGQLLQADATDLENTATGWRLSTDQGPLEAKNVVLATGPWSNRWLEPLGYQVPLFHMRGYHMHYAPAADATLHHAFLDHEKGYLLSPKRAGLRLTTGAELNTLDAAPRSGQLDAAEAQARAVFPFGARVDPEPWKGARPCVADMKPIIGPAPRHDNLWFAFGHGHQGFTLGPVTGRLVGQMMAGETPTVDMQPFRVDRF</sequence>
<reference evidence="4" key="1">
    <citation type="journal article" date="2019" name="Int. J. Syst. Evol. Microbiol.">
        <title>The Global Catalogue of Microorganisms (GCM) 10K type strain sequencing project: providing services to taxonomists for standard genome sequencing and annotation.</title>
        <authorList>
            <consortium name="The Broad Institute Genomics Platform"/>
            <consortium name="The Broad Institute Genome Sequencing Center for Infectious Disease"/>
            <person name="Wu L."/>
            <person name="Ma J."/>
        </authorList>
    </citation>
    <scope>NUCLEOTIDE SEQUENCE [LARGE SCALE GENOMIC DNA]</scope>
    <source>
        <strain evidence="4">KCTC 52640</strain>
    </source>
</reference>
<dbReference type="EC" id="1.-.-.-" evidence="3"/>
<comment type="caution">
    <text evidence="3">The sequence shown here is derived from an EMBL/GenBank/DDBJ whole genome shotgun (WGS) entry which is preliminary data.</text>
</comment>